<gene>
    <name evidence="1" type="ORF">F2Q70_00030754</name>
</gene>
<dbReference type="EMBL" id="QGKY02002305">
    <property type="protein sequence ID" value="KAF2531143.1"/>
    <property type="molecule type" value="Genomic_DNA"/>
</dbReference>
<protein>
    <submittedName>
        <fullName evidence="1">Uncharacterized protein</fullName>
    </submittedName>
</protein>
<reference evidence="1" key="1">
    <citation type="submission" date="2019-12" db="EMBL/GenBank/DDBJ databases">
        <title>Genome sequencing and annotation of Brassica cretica.</title>
        <authorList>
            <person name="Studholme D.J."/>
            <person name="Sarris P.F."/>
        </authorList>
    </citation>
    <scope>NUCLEOTIDE SEQUENCE</scope>
    <source>
        <strain evidence="1">PFS-102/07</strain>
        <tissue evidence="1">Leaf</tissue>
    </source>
</reference>
<accession>A0A8S9FCF4</accession>
<comment type="caution">
    <text evidence="1">The sequence shown here is derived from an EMBL/GenBank/DDBJ whole genome shotgun (WGS) entry which is preliminary data.</text>
</comment>
<organism evidence="1">
    <name type="scientific">Brassica cretica</name>
    <name type="common">Mustard</name>
    <dbReference type="NCBI Taxonomy" id="69181"/>
    <lineage>
        <taxon>Eukaryota</taxon>
        <taxon>Viridiplantae</taxon>
        <taxon>Streptophyta</taxon>
        <taxon>Embryophyta</taxon>
        <taxon>Tracheophyta</taxon>
        <taxon>Spermatophyta</taxon>
        <taxon>Magnoliopsida</taxon>
        <taxon>eudicotyledons</taxon>
        <taxon>Gunneridae</taxon>
        <taxon>Pentapetalae</taxon>
        <taxon>rosids</taxon>
        <taxon>malvids</taxon>
        <taxon>Brassicales</taxon>
        <taxon>Brassicaceae</taxon>
        <taxon>Brassiceae</taxon>
        <taxon>Brassica</taxon>
    </lineage>
</organism>
<proteinExistence type="predicted"/>
<evidence type="ECO:0000313" key="1">
    <source>
        <dbReference type="EMBL" id="KAF2531143.1"/>
    </source>
</evidence>
<sequence>MSSSDVVVAQSALPTQRLKLSDLAELLNSMLNSVNHGFNHYRPYLRDGSIVKVDRLMTVAGTSEMRNCQNDSHEHDQHQFTVRLKIKLPLGKKMIIVPQCSILFSYVNSQMLTLHTIDSMAPTGFGHQDIKCAVLHWLML</sequence>
<name>A0A8S9FCF4_BRACR</name>
<dbReference type="AlphaFoldDB" id="A0A8S9FCF4"/>